<dbReference type="EMBL" id="DVMY01000049">
    <property type="protein sequence ID" value="HIU37165.1"/>
    <property type="molecule type" value="Genomic_DNA"/>
</dbReference>
<evidence type="ECO:0000256" key="1">
    <source>
        <dbReference type="ARBA" id="ARBA00009913"/>
    </source>
</evidence>
<dbReference type="Gene3D" id="3.40.50.1390">
    <property type="entry name" value="Resolvase, N-terminal catalytic domain"/>
    <property type="match status" value="1"/>
</dbReference>
<evidence type="ECO:0000256" key="4">
    <source>
        <dbReference type="ARBA" id="ARBA00023125"/>
    </source>
</evidence>
<evidence type="ECO:0000256" key="2">
    <source>
        <dbReference type="ARBA" id="ARBA00022908"/>
    </source>
</evidence>
<name>A0A9D1LF21_9BURK</name>
<evidence type="ECO:0000256" key="7">
    <source>
        <dbReference type="PROSITE-ProRule" id="PRU10137"/>
    </source>
</evidence>
<reference evidence="9" key="2">
    <citation type="journal article" date="2021" name="PeerJ">
        <title>Extensive microbial diversity within the chicken gut microbiome revealed by metagenomics and culture.</title>
        <authorList>
            <person name="Gilroy R."/>
            <person name="Ravi A."/>
            <person name="Getino M."/>
            <person name="Pursley I."/>
            <person name="Horton D.L."/>
            <person name="Alikhan N.F."/>
            <person name="Baker D."/>
            <person name="Gharbi K."/>
            <person name="Hall N."/>
            <person name="Watson M."/>
            <person name="Adriaenssens E.M."/>
            <person name="Foster-Nyarko E."/>
            <person name="Jarju S."/>
            <person name="Secka A."/>
            <person name="Antonio M."/>
            <person name="Oren A."/>
            <person name="Chaudhuri R.R."/>
            <person name="La Ragione R."/>
            <person name="Hildebrand F."/>
            <person name="Pallen M.J."/>
        </authorList>
    </citation>
    <scope>NUCLEOTIDE SEQUENCE</scope>
    <source>
        <strain evidence="9">7463</strain>
    </source>
</reference>
<keyword evidence="2" id="KW-0229">DNA integration</keyword>
<dbReference type="PROSITE" id="PS51736">
    <property type="entry name" value="RECOMBINASES_3"/>
    <property type="match status" value="1"/>
</dbReference>
<dbReference type="PROSITE" id="PS00398">
    <property type="entry name" value="RECOMBINASES_2"/>
    <property type="match status" value="1"/>
</dbReference>
<dbReference type="SMART" id="SM00857">
    <property type="entry name" value="Resolvase"/>
    <property type="match status" value="1"/>
</dbReference>
<evidence type="ECO:0000313" key="10">
    <source>
        <dbReference type="Proteomes" id="UP000824083"/>
    </source>
</evidence>
<dbReference type="SUPFAM" id="SSF53041">
    <property type="entry name" value="Resolvase-like"/>
    <property type="match status" value="1"/>
</dbReference>
<dbReference type="InterPro" id="IPR050639">
    <property type="entry name" value="SSR_resolvase"/>
</dbReference>
<dbReference type="PROSITE" id="PS00397">
    <property type="entry name" value="RECOMBINASES_1"/>
    <property type="match status" value="1"/>
</dbReference>
<feature type="domain" description="Resolvase/invertase-type recombinase catalytic" evidence="8">
    <location>
        <begin position="5"/>
        <end position="143"/>
    </location>
</feature>
<evidence type="ECO:0000256" key="5">
    <source>
        <dbReference type="ARBA" id="ARBA00023172"/>
    </source>
</evidence>
<dbReference type="FunFam" id="3.40.50.1390:FF:000001">
    <property type="entry name" value="DNA recombinase"/>
    <property type="match status" value="1"/>
</dbReference>
<organism evidence="9 10">
    <name type="scientific">Candidatus Aphodousia faecigallinarum</name>
    <dbReference type="NCBI Taxonomy" id="2840677"/>
    <lineage>
        <taxon>Bacteria</taxon>
        <taxon>Pseudomonadati</taxon>
        <taxon>Pseudomonadota</taxon>
        <taxon>Betaproteobacteria</taxon>
        <taxon>Burkholderiales</taxon>
        <taxon>Sutterellaceae</taxon>
        <taxon>Sutterellaceae incertae sedis</taxon>
        <taxon>Candidatus Aphodousia</taxon>
    </lineage>
</organism>
<dbReference type="Pfam" id="PF00239">
    <property type="entry name" value="Resolvase"/>
    <property type="match status" value="1"/>
</dbReference>
<keyword evidence="3" id="KW-0230">DNA invertase</keyword>
<dbReference type="InterPro" id="IPR006119">
    <property type="entry name" value="Resolv_N"/>
</dbReference>
<gene>
    <name evidence="9" type="ORF">IAC56_02695</name>
</gene>
<dbReference type="InterPro" id="IPR006120">
    <property type="entry name" value="Resolvase_HTH_dom"/>
</dbReference>
<feature type="active site" description="O-(5'-phospho-DNA)-serine intermediate" evidence="6 7">
    <location>
        <position position="13"/>
    </location>
</feature>
<protein>
    <submittedName>
        <fullName evidence="9">Recombinase family protein</fullName>
    </submittedName>
</protein>
<dbReference type="PANTHER" id="PTHR30461">
    <property type="entry name" value="DNA-INVERTASE FROM LAMBDOID PROPHAGE"/>
    <property type="match status" value="1"/>
</dbReference>
<dbReference type="PANTHER" id="PTHR30461:SF26">
    <property type="entry name" value="RESOLVASE HOMOLOG YNEB"/>
    <property type="match status" value="1"/>
</dbReference>
<proteinExistence type="inferred from homology"/>
<evidence type="ECO:0000256" key="6">
    <source>
        <dbReference type="PIRSR" id="PIRSR606118-50"/>
    </source>
</evidence>
<dbReference type="Proteomes" id="UP000824083">
    <property type="component" value="Unassembled WGS sequence"/>
</dbReference>
<dbReference type="SUPFAM" id="SSF46689">
    <property type="entry name" value="Homeodomain-like"/>
    <property type="match status" value="1"/>
</dbReference>
<dbReference type="GO" id="GO:0003677">
    <property type="term" value="F:DNA binding"/>
    <property type="evidence" value="ECO:0007669"/>
    <property type="project" value="UniProtKB-KW"/>
</dbReference>
<keyword evidence="4" id="KW-0238">DNA-binding</keyword>
<keyword evidence="5" id="KW-0233">DNA recombination</keyword>
<dbReference type="InterPro" id="IPR006118">
    <property type="entry name" value="Recombinase_CS"/>
</dbReference>
<dbReference type="CDD" id="cd03768">
    <property type="entry name" value="SR_ResInv"/>
    <property type="match status" value="1"/>
</dbReference>
<evidence type="ECO:0000313" key="9">
    <source>
        <dbReference type="EMBL" id="HIU37165.1"/>
    </source>
</evidence>
<comment type="caution">
    <text evidence="9">The sequence shown here is derived from an EMBL/GenBank/DDBJ whole genome shotgun (WGS) entry which is preliminary data.</text>
</comment>
<dbReference type="CDD" id="cd00569">
    <property type="entry name" value="HTH_Hin_like"/>
    <property type="match status" value="1"/>
</dbReference>
<dbReference type="AlphaFoldDB" id="A0A9D1LF21"/>
<dbReference type="Gene3D" id="1.10.10.60">
    <property type="entry name" value="Homeodomain-like"/>
    <property type="match status" value="1"/>
</dbReference>
<dbReference type="GO" id="GO:0015074">
    <property type="term" value="P:DNA integration"/>
    <property type="evidence" value="ECO:0007669"/>
    <property type="project" value="UniProtKB-KW"/>
</dbReference>
<comment type="similarity">
    <text evidence="1">Belongs to the site-specific recombinase resolvase family.</text>
</comment>
<dbReference type="InterPro" id="IPR009057">
    <property type="entry name" value="Homeodomain-like_sf"/>
</dbReference>
<dbReference type="Pfam" id="PF02796">
    <property type="entry name" value="HTH_7"/>
    <property type="match status" value="1"/>
</dbReference>
<sequence>MPNSSIVGYARVSSVDQHLDRQLAQLKDEHVEKFFVDKVSGKNLDRPGFAAMMEYVREGDVLVICSMDRLARSLMDLLNVTRTLQNKGVTVRFLKEKIELSPSGETSAISKLLMAMMGAVAEFERSLIRERQQQGIALAKARGVYRGRKPVDNELLEEAKRRIAAGVPKTKVAKDLKIGRTTLYKYLKG</sequence>
<dbReference type="GO" id="GO:0000150">
    <property type="term" value="F:DNA strand exchange activity"/>
    <property type="evidence" value="ECO:0007669"/>
    <property type="project" value="UniProtKB-KW"/>
</dbReference>
<reference evidence="9" key="1">
    <citation type="submission" date="2020-10" db="EMBL/GenBank/DDBJ databases">
        <authorList>
            <person name="Gilroy R."/>
        </authorList>
    </citation>
    <scope>NUCLEOTIDE SEQUENCE</scope>
    <source>
        <strain evidence="9">7463</strain>
    </source>
</reference>
<dbReference type="InterPro" id="IPR036162">
    <property type="entry name" value="Resolvase-like_N_sf"/>
</dbReference>
<evidence type="ECO:0000256" key="3">
    <source>
        <dbReference type="ARBA" id="ARBA00023100"/>
    </source>
</evidence>
<accession>A0A9D1LF21</accession>
<evidence type="ECO:0000259" key="8">
    <source>
        <dbReference type="PROSITE" id="PS51736"/>
    </source>
</evidence>